<accession>A0A2V3TR59</accession>
<gene>
    <name evidence="1" type="ORF">C7450_1281</name>
</gene>
<comment type="caution">
    <text evidence="1">The sequence shown here is derived from an EMBL/GenBank/DDBJ whole genome shotgun (WGS) entry which is preliminary data.</text>
</comment>
<keyword evidence="2" id="KW-1185">Reference proteome</keyword>
<evidence type="ECO:0000313" key="1">
    <source>
        <dbReference type="EMBL" id="PXW50303.1"/>
    </source>
</evidence>
<dbReference type="AlphaFoldDB" id="A0A2V3TR59"/>
<name>A0A2V3TR59_9HYPH</name>
<evidence type="ECO:0000313" key="2">
    <source>
        <dbReference type="Proteomes" id="UP000248021"/>
    </source>
</evidence>
<dbReference type="EMBL" id="QJJK01000028">
    <property type="protein sequence ID" value="PXW50303.1"/>
    <property type="molecule type" value="Genomic_DNA"/>
</dbReference>
<reference evidence="1 2" key="1">
    <citation type="submission" date="2018-05" db="EMBL/GenBank/DDBJ databases">
        <title>Genomic Encyclopedia of Type Strains, Phase IV (KMG-IV): sequencing the most valuable type-strain genomes for metagenomic binning, comparative biology and taxonomic classification.</title>
        <authorList>
            <person name="Goeker M."/>
        </authorList>
    </citation>
    <scope>NUCLEOTIDE SEQUENCE [LARGE SCALE GENOMIC DNA]</scope>
    <source>
        <strain evidence="1 2">DSM 6462</strain>
    </source>
</reference>
<sequence>LSHQATSLAFRENLAAGALVSVSAAADGPYIGRGIFGVNDAVTLS</sequence>
<proteinExistence type="predicted"/>
<protein>
    <submittedName>
        <fullName evidence="1">Uncharacterized protein</fullName>
    </submittedName>
</protein>
<feature type="non-terminal residue" evidence="1">
    <location>
        <position position="1"/>
    </location>
</feature>
<organism evidence="1 2">
    <name type="scientific">Chelatococcus asaccharovorans</name>
    <dbReference type="NCBI Taxonomy" id="28210"/>
    <lineage>
        <taxon>Bacteria</taxon>
        <taxon>Pseudomonadati</taxon>
        <taxon>Pseudomonadota</taxon>
        <taxon>Alphaproteobacteria</taxon>
        <taxon>Hyphomicrobiales</taxon>
        <taxon>Chelatococcaceae</taxon>
        <taxon>Chelatococcus</taxon>
    </lineage>
</organism>
<dbReference type="Proteomes" id="UP000248021">
    <property type="component" value="Unassembled WGS sequence"/>
</dbReference>